<comment type="caution">
    <text evidence="2">The sequence shown here is derived from an EMBL/GenBank/DDBJ whole genome shotgun (WGS) entry which is preliminary data.</text>
</comment>
<organism evidence="2 3">
    <name type="scientific">Liparis tanakae</name>
    <name type="common">Tanaka's snailfish</name>
    <dbReference type="NCBI Taxonomy" id="230148"/>
    <lineage>
        <taxon>Eukaryota</taxon>
        <taxon>Metazoa</taxon>
        <taxon>Chordata</taxon>
        <taxon>Craniata</taxon>
        <taxon>Vertebrata</taxon>
        <taxon>Euteleostomi</taxon>
        <taxon>Actinopterygii</taxon>
        <taxon>Neopterygii</taxon>
        <taxon>Teleostei</taxon>
        <taxon>Neoteleostei</taxon>
        <taxon>Acanthomorphata</taxon>
        <taxon>Eupercaria</taxon>
        <taxon>Perciformes</taxon>
        <taxon>Cottioidei</taxon>
        <taxon>Cottales</taxon>
        <taxon>Liparidae</taxon>
        <taxon>Liparis</taxon>
    </lineage>
</organism>
<evidence type="ECO:0000256" key="1">
    <source>
        <dbReference type="SAM" id="MobiDB-lite"/>
    </source>
</evidence>
<reference evidence="2 3" key="1">
    <citation type="submission" date="2019-03" db="EMBL/GenBank/DDBJ databases">
        <title>First draft genome of Liparis tanakae, snailfish: a comprehensive survey of snailfish specific genes.</title>
        <authorList>
            <person name="Kim W."/>
            <person name="Song I."/>
            <person name="Jeong J.-H."/>
            <person name="Kim D."/>
            <person name="Kim S."/>
            <person name="Ryu S."/>
            <person name="Song J.Y."/>
            <person name="Lee S.K."/>
        </authorList>
    </citation>
    <scope>NUCLEOTIDE SEQUENCE [LARGE SCALE GENOMIC DNA]</scope>
    <source>
        <tissue evidence="2">Muscle</tissue>
    </source>
</reference>
<evidence type="ECO:0000313" key="3">
    <source>
        <dbReference type="Proteomes" id="UP000314294"/>
    </source>
</evidence>
<feature type="region of interest" description="Disordered" evidence="1">
    <location>
        <begin position="1"/>
        <end position="102"/>
    </location>
</feature>
<dbReference type="EMBL" id="SRLO01000611">
    <property type="protein sequence ID" value="TNN50599.1"/>
    <property type="molecule type" value="Genomic_DNA"/>
</dbReference>
<accession>A0A4Z2GB56</accession>
<dbReference type="AlphaFoldDB" id="A0A4Z2GB56"/>
<gene>
    <name evidence="2" type="ORF">EYF80_039173</name>
</gene>
<feature type="compositionally biased region" description="Basic and acidic residues" evidence="1">
    <location>
        <begin position="25"/>
        <end position="36"/>
    </location>
</feature>
<dbReference type="Proteomes" id="UP000314294">
    <property type="component" value="Unassembled WGS sequence"/>
</dbReference>
<keyword evidence="3" id="KW-1185">Reference proteome</keyword>
<name>A0A4Z2GB56_9TELE</name>
<protein>
    <submittedName>
        <fullName evidence="2">Uncharacterized protein</fullName>
    </submittedName>
</protein>
<evidence type="ECO:0000313" key="2">
    <source>
        <dbReference type="EMBL" id="TNN50599.1"/>
    </source>
</evidence>
<proteinExistence type="predicted"/>
<sequence length="171" mass="18735">MNYNRPLKSDPHGPPSQPGACDQPRGLEKKTEHGTEHSVSLPTRRCRGRGVATWSGTPPSGAVTAKSHKMSFSATSGPPPPDRGWTGGDHHIDGSPSVPGPSLAVRFRPTGTFTHRYYVIHSFQRTEIRMSTLFCTRSTNTWSDTPDDALLCCPPHEVHFPCTAHLEPTNR</sequence>